<dbReference type="Proteomes" id="UP000320660">
    <property type="component" value="Segment"/>
</dbReference>
<feature type="compositionally biased region" description="Basic and acidic residues" evidence="1">
    <location>
        <begin position="334"/>
        <end position="347"/>
    </location>
</feature>
<feature type="region of interest" description="Disordered" evidence="1">
    <location>
        <begin position="327"/>
        <end position="427"/>
    </location>
</feature>
<feature type="compositionally biased region" description="Polar residues" evidence="1">
    <location>
        <begin position="405"/>
        <end position="419"/>
    </location>
</feature>
<evidence type="ECO:0000256" key="1">
    <source>
        <dbReference type="SAM" id="MobiDB-lite"/>
    </source>
</evidence>
<feature type="compositionally biased region" description="Acidic residues" evidence="1">
    <location>
        <begin position="356"/>
        <end position="376"/>
    </location>
</feature>
<accession>A0A513PWC3</accession>
<proteinExistence type="predicted"/>
<name>A0A513PWC3_9CAUD</name>
<dbReference type="SUPFAM" id="SSF64484">
    <property type="entry name" value="beta and beta-prime subunits of DNA dependent RNA-polymerase"/>
    <property type="match status" value="1"/>
</dbReference>
<organism evidence="2 3">
    <name type="scientific">Vibrio phage 2 TSL-2019</name>
    <dbReference type="NCBI Taxonomy" id="2508172"/>
    <lineage>
        <taxon>Viruses</taxon>
        <taxon>Duplodnaviria</taxon>
        <taxon>Heunggongvirae</taxon>
        <taxon>Uroviricota</taxon>
        <taxon>Caudoviricetes</taxon>
        <taxon>Chimalliviridae</taxon>
        <taxon>Gorgonvirinae</taxon>
        <taxon>Aphroditevirus</taxon>
        <taxon>Aphroditevirus av2TSL2019</taxon>
    </lineage>
</organism>
<reference evidence="2 3" key="1">
    <citation type="submission" date="2019-01" db="EMBL/GenBank/DDBJ databases">
        <authorList>
            <person name="Le T.S."/>
            <person name="Kurtboke I."/>
        </authorList>
    </citation>
    <scope>NUCLEOTIDE SEQUENCE [LARGE SCALE GENOMIC DNA]</scope>
</reference>
<keyword evidence="3" id="KW-1185">Reference proteome</keyword>
<protein>
    <recommendedName>
        <fullName evidence="4">RNA polymerase beta subunit</fullName>
    </recommendedName>
</protein>
<evidence type="ECO:0008006" key="4">
    <source>
        <dbReference type="Google" id="ProtNLM"/>
    </source>
</evidence>
<dbReference type="GeneID" id="55613432"/>
<dbReference type="EMBL" id="MK368614">
    <property type="protein sequence ID" value="QAU04219.1"/>
    <property type="molecule type" value="Genomic_DNA"/>
</dbReference>
<evidence type="ECO:0000313" key="2">
    <source>
        <dbReference type="EMBL" id="QAU04219.1"/>
    </source>
</evidence>
<dbReference type="KEGG" id="vg:55613432"/>
<sequence>MQDQQPFYLGEVVDGLEAMYPLFFKEYVLRRKNDLTNPAFHSLSDIELPRDSILFYYPKHNNDLGPSNHEPLINNYPDVVNIGFDSHYVIESGKARPAPLDERKQIQKYRNGHYRYKYARNIKTPMGRSKELVVVNNALGVLKWNYVPNRFLAFDKSYNQLASLLDVVNQNAEGNKRQLFFRMELPNQVPIFTKFTEYFRHYEKCFETNKEGELEFTGPNDQAIRDLKRTGAFWLLDWFAWLSGKYEYSLFNRLSDDALERLNIVFTKHGKAVILKPGLLRSWLDELNKVTKVDGEEQIDYNTSQRQNAVKRTLAVFMRMIAQANVEEVEQHDDDTTSKEASTKENGDGPIGSHESEEEELGEEITDLDSADDSDLFNDFLNGRKTDVDGLPGQSGEEPRGSGAGSDSETTGSQETVESWTDDIDDGEFVTEEVLQPTSHSRMVDESPEAGIRRAIERKARDGQLTKSQQDFFLRQAERYKDLAMPNGQTLEEFMRIDEKLLRDLPSKVAPEMVGVQDPSYLQSTVTHLKNGYVEHFMMRDMVNAIIAVQQAGICVTNFEQETVHNVDGTYDVFKVQFHPVGGKPVTRYFRIARVNKDGTFTVDGKKRTKALQRMDLPIRKMDDYRVGLNSYYGRKLIISRSKMAADDYDLWLSKQVRKRALKDDFELFVGNTYSNQFALPRTFTALSRRFKGINTKDVEFVFDVKEIIKRDPALESKLTPTSAVIGFKGKTPVTIDEYGNLKAGKEDLGPIEAYLGIDIKKAPMDTANVNINGYRFPMGVVLSYYFGFDELLKILKVEPKVIPGGTRVKLEADEFALRCADETLVFNRRDPMTSLVFGGMTKLNNLHSFNRVDMNDPGIWVTAIDNPKVKPSHFQEMTNMFDMFIDPITRDELKRLGHATSFDYLLIEATEMLRTEQHEHEVEIKEQRFIGYESFAGSIYHQMTSSARQYWSKAMDGRATFDLNPESVMMEACLKDTAVDMVQEVNPAHELKEQETVTFGGNNGRNDVSMVRRTRGQLPTYKGVISEAGKDSSKVGYVTYTTSNPKIADFRGNVDLSRDVGNAGLGSVTMNLMPGANKDDPKRTLFSGVQHSQGTSAVNYTPNIMRSPYDLVVAHRTSELYSKPAKQDGKVLEVTSEGIKLEYEDGTIDTYPLGIKLGDAAGEVHRHNRVTDLIAGDTFKAGEILGWDEVYFQRDVANPRQVVWKCGVMTRIALIENQFTFEDSIEISKEFAEETKTSYILGNKFYLAFDQGLKMHVDIGDEVDYDTILCHIEDASLVGVEEDPEDDFGVLDRMGTRQEKSNHHGKVVKIDVRYNGNLEDMSEPLRKFVAKHDRLRKRAAAITGDGIVTGNVAGSRGMRESLEPGQVSIEVFVEEFIETSTVDKFVIGNQMKGTVGNIFPNEYFTKDGRKIQILFSFKSLFNRMVLSLRDKLVTNELVTHSTKQMIDIYRGN</sequence>
<evidence type="ECO:0000313" key="3">
    <source>
        <dbReference type="Proteomes" id="UP000320660"/>
    </source>
</evidence>
<dbReference type="RefSeq" id="YP_009843166.1">
    <property type="nucleotide sequence ID" value="NC_048747.1"/>
</dbReference>